<reference evidence="2 3" key="1">
    <citation type="journal article" date="2023" name="Plants (Basel)">
        <title>Bridging the Gap: Combining Genomics and Transcriptomics Approaches to Understand Stylosanthes scabra, an Orphan Legume from the Brazilian Caatinga.</title>
        <authorList>
            <person name="Ferreira-Neto J.R.C."/>
            <person name="da Silva M.D."/>
            <person name="Binneck E."/>
            <person name="de Melo N.F."/>
            <person name="da Silva R.H."/>
            <person name="de Melo A.L.T.M."/>
            <person name="Pandolfi V."/>
            <person name="Bustamante F.O."/>
            <person name="Brasileiro-Vidal A.C."/>
            <person name="Benko-Iseppon A.M."/>
        </authorList>
    </citation>
    <scope>NUCLEOTIDE SEQUENCE [LARGE SCALE GENOMIC DNA]</scope>
    <source>
        <tissue evidence="2">Leaves</tissue>
    </source>
</reference>
<feature type="compositionally biased region" description="Basic and acidic residues" evidence="1">
    <location>
        <begin position="188"/>
        <end position="208"/>
    </location>
</feature>
<protein>
    <submittedName>
        <fullName evidence="2">Uncharacterized protein</fullName>
    </submittedName>
</protein>
<evidence type="ECO:0000313" key="3">
    <source>
        <dbReference type="Proteomes" id="UP001341840"/>
    </source>
</evidence>
<comment type="caution">
    <text evidence="2">The sequence shown here is derived from an EMBL/GenBank/DDBJ whole genome shotgun (WGS) entry which is preliminary data.</text>
</comment>
<keyword evidence="3" id="KW-1185">Reference proteome</keyword>
<evidence type="ECO:0000313" key="2">
    <source>
        <dbReference type="EMBL" id="MED6221754.1"/>
    </source>
</evidence>
<dbReference type="EMBL" id="JASCZI010272338">
    <property type="protein sequence ID" value="MED6221754.1"/>
    <property type="molecule type" value="Genomic_DNA"/>
</dbReference>
<accession>A0ABU6ZII7</accession>
<name>A0ABU6ZII7_9FABA</name>
<feature type="compositionally biased region" description="Polar residues" evidence="1">
    <location>
        <begin position="147"/>
        <end position="160"/>
    </location>
</feature>
<sequence>MPSRSHFHSRSLNLFPFPSHSLSRGNFVNSGGGRNFRLESPATASEHFAPFPFEKFPVFESPFGTFPTGIRMEKFDTQPRPHRHQPSQKRREPLIVPAVVLPPSDLLLARRVTSVAIGPFNILLHSRSLEGCGSSRVLSPHHHSKLSETLSAPNSETIAKSFNKKPPFPAMPKAPQEGNYALKSSPEPNKHEELEALEDNERNNKETSLDQTAMESGEKEVIKDIGS</sequence>
<evidence type="ECO:0000256" key="1">
    <source>
        <dbReference type="SAM" id="MobiDB-lite"/>
    </source>
</evidence>
<proteinExistence type="predicted"/>
<feature type="region of interest" description="Disordered" evidence="1">
    <location>
        <begin position="134"/>
        <end position="227"/>
    </location>
</feature>
<gene>
    <name evidence="2" type="ORF">PIB30_057814</name>
</gene>
<feature type="compositionally biased region" description="Basic and acidic residues" evidence="1">
    <location>
        <begin position="216"/>
        <end position="227"/>
    </location>
</feature>
<dbReference type="Proteomes" id="UP001341840">
    <property type="component" value="Unassembled WGS sequence"/>
</dbReference>
<organism evidence="2 3">
    <name type="scientific">Stylosanthes scabra</name>
    <dbReference type="NCBI Taxonomy" id="79078"/>
    <lineage>
        <taxon>Eukaryota</taxon>
        <taxon>Viridiplantae</taxon>
        <taxon>Streptophyta</taxon>
        <taxon>Embryophyta</taxon>
        <taxon>Tracheophyta</taxon>
        <taxon>Spermatophyta</taxon>
        <taxon>Magnoliopsida</taxon>
        <taxon>eudicotyledons</taxon>
        <taxon>Gunneridae</taxon>
        <taxon>Pentapetalae</taxon>
        <taxon>rosids</taxon>
        <taxon>fabids</taxon>
        <taxon>Fabales</taxon>
        <taxon>Fabaceae</taxon>
        <taxon>Papilionoideae</taxon>
        <taxon>50 kb inversion clade</taxon>
        <taxon>dalbergioids sensu lato</taxon>
        <taxon>Dalbergieae</taxon>
        <taxon>Pterocarpus clade</taxon>
        <taxon>Stylosanthes</taxon>
    </lineage>
</organism>